<reference evidence="8" key="1">
    <citation type="submission" date="2024-02" db="UniProtKB">
        <authorList>
            <consortium name="WormBaseParasite"/>
        </authorList>
    </citation>
    <scope>IDENTIFICATION</scope>
</reference>
<organism evidence="7 8">
    <name type="scientific">Mesorhabditis belari</name>
    <dbReference type="NCBI Taxonomy" id="2138241"/>
    <lineage>
        <taxon>Eukaryota</taxon>
        <taxon>Metazoa</taxon>
        <taxon>Ecdysozoa</taxon>
        <taxon>Nematoda</taxon>
        <taxon>Chromadorea</taxon>
        <taxon>Rhabditida</taxon>
        <taxon>Rhabditina</taxon>
        <taxon>Rhabditomorpha</taxon>
        <taxon>Rhabditoidea</taxon>
        <taxon>Rhabditidae</taxon>
        <taxon>Mesorhabditinae</taxon>
        <taxon>Mesorhabditis</taxon>
    </lineage>
</organism>
<comment type="similarity">
    <text evidence="2 6">Belongs to the glycosyltransferase 92 family.</text>
</comment>
<evidence type="ECO:0000256" key="6">
    <source>
        <dbReference type="RuleBase" id="RU366017"/>
    </source>
</evidence>
<evidence type="ECO:0000313" key="7">
    <source>
        <dbReference type="Proteomes" id="UP000887575"/>
    </source>
</evidence>
<evidence type="ECO:0000256" key="3">
    <source>
        <dbReference type="ARBA" id="ARBA00022676"/>
    </source>
</evidence>
<dbReference type="AlphaFoldDB" id="A0AAF3FCF5"/>
<accession>A0AAF3FCF5</accession>
<evidence type="ECO:0000256" key="2">
    <source>
        <dbReference type="ARBA" id="ARBA00007647"/>
    </source>
</evidence>
<evidence type="ECO:0000256" key="4">
    <source>
        <dbReference type="ARBA" id="ARBA00022679"/>
    </source>
</evidence>
<evidence type="ECO:0000256" key="1">
    <source>
        <dbReference type="ARBA" id="ARBA00004167"/>
    </source>
</evidence>
<comment type="subcellular location">
    <subcellularLocation>
        <location evidence="1">Membrane</location>
        <topology evidence="1">Single-pass membrane protein</topology>
    </subcellularLocation>
</comment>
<proteinExistence type="inferred from homology"/>
<dbReference type="InterPro" id="IPR008166">
    <property type="entry name" value="Glyco_transf_92"/>
</dbReference>
<evidence type="ECO:0000313" key="8">
    <source>
        <dbReference type="WBParaSite" id="MBELARI_LOCUS3652"/>
    </source>
</evidence>
<dbReference type="WBParaSite" id="MBELARI_LOCUS3652">
    <property type="protein sequence ID" value="MBELARI_LOCUS3652"/>
    <property type="gene ID" value="MBELARI_LOCUS3652"/>
</dbReference>
<dbReference type="PANTHER" id="PTHR47024">
    <property type="entry name" value="BIOFILM ABSENT ON HEAD (AFTER YERSINIA EXPOSURE)-RELATED"/>
    <property type="match status" value="1"/>
</dbReference>
<protein>
    <recommendedName>
        <fullName evidence="6">Glycosyltransferase family 92 protein</fullName>
        <ecNumber evidence="6">2.4.1.-</ecNumber>
    </recommendedName>
</protein>
<dbReference type="GO" id="GO:0016020">
    <property type="term" value="C:membrane"/>
    <property type="evidence" value="ECO:0007669"/>
    <property type="project" value="UniProtKB-SubCell"/>
</dbReference>
<dbReference type="Pfam" id="PF01697">
    <property type="entry name" value="Glyco_transf_92"/>
    <property type="match status" value="1"/>
</dbReference>
<dbReference type="EC" id="2.4.1.-" evidence="6"/>
<dbReference type="GO" id="GO:0016757">
    <property type="term" value="F:glycosyltransferase activity"/>
    <property type="evidence" value="ECO:0007669"/>
    <property type="project" value="UniProtKB-UniRule"/>
</dbReference>
<evidence type="ECO:0000256" key="5">
    <source>
        <dbReference type="ARBA" id="ARBA00023136"/>
    </source>
</evidence>
<keyword evidence="3 6" id="KW-0328">Glycosyltransferase</keyword>
<keyword evidence="4 6" id="KW-0808">Transferase</keyword>
<sequence length="351" mass="41123">MCTENAKFTCPEPGKGCQYWHYDIGSKITVTHDGVSTEVKLHVAPSEYTDSLSACIGPLHWFNDWPRLIAFIELWRRQGTHTFLVSVQSVSKSVQQVIDYYVDKYDPNFKTFYVSDNLEFQHCIFWSKSKYTFLGDVDDFIYIRNRSYNYFDYLEKWLAEKSDFGALKFSHVGLTFRPRIVENPFIYENFLTFDSFRNPITFDNWRFPKTIFLTKAVKANWVHYPNEYFLGKTAYEAPKEEALHLHGRYDFDLREDINESSKLYPDVQFFEPNKIDNTLKEIGAIVREIFHGETPEYRGALAHDAVERCRNTGWSAQSGCLEPGVSCFDDLFPLDHWVLAEPNEDGHYVII</sequence>
<dbReference type="Proteomes" id="UP000887575">
    <property type="component" value="Unassembled WGS sequence"/>
</dbReference>
<keyword evidence="7" id="KW-1185">Reference proteome</keyword>
<dbReference type="PANTHER" id="PTHR47024:SF1">
    <property type="entry name" value="GLYCOSYLTRANSFERASE FAMILY 92 PROTEIN"/>
    <property type="match status" value="1"/>
</dbReference>
<keyword evidence="5" id="KW-0472">Membrane</keyword>
<name>A0AAF3FCF5_9BILA</name>